<dbReference type="Pfam" id="PF03808">
    <property type="entry name" value="Glyco_tran_WecG"/>
    <property type="match status" value="1"/>
</dbReference>
<dbReference type="Proteomes" id="UP000238541">
    <property type="component" value="Unassembled WGS sequence"/>
</dbReference>
<dbReference type="RefSeq" id="WP_104448218.1">
    <property type="nucleotide sequence ID" value="NZ_JBLZZR010000324.1"/>
</dbReference>
<dbReference type="AlphaFoldDB" id="A0A2S6FP07"/>
<proteinExistence type="predicted"/>
<dbReference type="PANTHER" id="PTHR34136:SF1">
    <property type="entry name" value="UDP-N-ACETYL-D-MANNOSAMINURONIC ACID TRANSFERASE"/>
    <property type="match status" value="1"/>
</dbReference>
<dbReference type="EMBL" id="NIRS01000002">
    <property type="protein sequence ID" value="PPK39141.1"/>
    <property type="molecule type" value="Genomic_DNA"/>
</dbReference>
<keyword evidence="2 3" id="KW-0808">Transferase</keyword>
<name>A0A2S6FP07_9PSED</name>
<dbReference type="GO" id="GO:0016758">
    <property type="term" value="F:hexosyltransferase activity"/>
    <property type="evidence" value="ECO:0007669"/>
    <property type="project" value="TreeGrafter"/>
</dbReference>
<comment type="caution">
    <text evidence="3">The sequence shown here is derived from an EMBL/GenBank/DDBJ whole genome shotgun (WGS) entry which is preliminary data.</text>
</comment>
<gene>
    <name evidence="3" type="ORF">CD175_06490</name>
</gene>
<keyword evidence="1" id="KW-0328">Glycosyltransferase</keyword>
<reference evidence="4" key="1">
    <citation type="submission" date="2017-06" db="EMBL/GenBank/DDBJ databases">
        <authorList>
            <person name="Furmanczyk E.M."/>
        </authorList>
    </citation>
    <scope>NUCLEOTIDE SEQUENCE [LARGE SCALE GENOMIC DNA]</scope>
    <source>
        <strain evidence="4">AP3_16</strain>
    </source>
</reference>
<keyword evidence="4" id="KW-1185">Reference proteome</keyword>
<accession>A0A2S6FP07</accession>
<protein>
    <submittedName>
        <fullName evidence="3">Glycosyl transferase</fullName>
    </submittedName>
</protein>
<evidence type="ECO:0000313" key="4">
    <source>
        <dbReference type="Proteomes" id="UP000238541"/>
    </source>
</evidence>
<dbReference type="CDD" id="cd06533">
    <property type="entry name" value="Glyco_transf_WecG_TagA"/>
    <property type="match status" value="1"/>
</dbReference>
<dbReference type="InterPro" id="IPR004629">
    <property type="entry name" value="WecG_TagA_CpsF"/>
</dbReference>
<sequence length="235" mass="26280">MIRLDLIGQYSPAMLETNKAFSFINFASIGSFFQHPPDAIAYFCDGMLMSSFMSKVTGRTIDRVSFDFTSIAGPVFSDAEKQGKRVYIVGATQNELELFICKLHARYPRLPIAGYHNGYFDAPQLSAIQADIRLGRANVLIVGLGAGLQERFALSALNAGFTGVAFTCGGFIRQEAMANGVYYPEAINRLHLRAFYRMYREPHTIRRYAIDYPKNFLQLAAMILRHKVAINITAP</sequence>
<evidence type="ECO:0000313" key="3">
    <source>
        <dbReference type="EMBL" id="PPK39141.1"/>
    </source>
</evidence>
<evidence type="ECO:0000256" key="2">
    <source>
        <dbReference type="ARBA" id="ARBA00022679"/>
    </source>
</evidence>
<dbReference type="PANTHER" id="PTHR34136">
    <property type="match status" value="1"/>
</dbReference>
<organism evidence="3 4">
    <name type="scientific">Pseudomonas laurylsulfatiphila</name>
    <dbReference type="NCBI Taxonomy" id="2011015"/>
    <lineage>
        <taxon>Bacteria</taxon>
        <taxon>Pseudomonadati</taxon>
        <taxon>Pseudomonadota</taxon>
        <taxon>Gammaproteobacteria</taxon>
        <taxon>Pseudomonadales</taxon>
        <taxon>Pseudomonadaceae</taxon>
        <taxon>Pseudomonas</taxon>
    </lineage>
</organism>
<evidence type="ECO:0000256" key="1">
    <source>
        <dbReference type="ARBA" id="ARBA00022676"/>
    </source>
</evidence>